<evidence type="ECO:0000313" key="3">
    <source>
        <dbReference type="Proteomes" id="UP000523079"/>
    </source>
</evidence>
<dbReference type="InterPro" id="IPR032710">
    <property type="entry name" value="NTF2-like_dom_sf"/>
</dbReference>
<feature type="domain" description="SnoaL-like" evidence="1">
    <location>
        <begin position="9"/>
        <end position="136"/>
    </location>
</feature>
<protein>
    <recommendedName>
        <fullName evidence="1">SnoaL-like domain-containing protein</fullName>
    </recommendedName>
</protein>
<keyword evidence="3" id="KW-1185">Reference proteome</keyword>
<dbReference type="Pfam" id="PF13577">
    <property type="entry name" value="SnoaL_4"/>
    <property type="match status" value="1"/>
</dbReference>
<proteinExistence type="predicted"/>
<dbReference type="Proteomes" id="UP000523079">
    <property type="component" value="Unassembled WGS sequence"/>
</dbReference>
<gene>
    <name evidence="2" type="ORF">FHX74_001045</name>
</gene>
<evidence type="ECO:0000259" key="1">
    <source>
        <dbReference type="Pfam" id="PF13577"/>
    </source>
</evidence>
<dbReference type="AlphaFoldDB" id="A0A7W3P526"/>
<reference evidence="2 3" key="1">
    <citation type="submission" date="2020-07" db="EMBL/GenBank/DDBJ databases">
        <title>Sequencing the genomes of 1000 actinobacteria strains.</title>
        <authorList>
            <person name="Klenk H.-P."/>
        </authorList>
    </citation>
    <scope>NUCLEOTIDE SEQUENCE [LARGE SCALE GENOMIC DNA]</scope>
    <source>
        <strain evidence="2 3">DSM 100723</strain>
    </source>
</reference>
<dbReference type="SUPFAM" id="SSF54427">
    <property type="entry name" value="NTF2-like"/>
    <property type="match status" value="1"/>
</dbReference>
<dbReference type="Gene3D" id="3.10.450.50">
    <property type="match status" value="1"/>
</dbReference>
<evidence type="ECO:0000313" key="2">
    <source>
        <dbReference type="EMBL" id="MBA8793440.1"/>
    </source>
</evidence>
<organism evidence="2 3">
    <name type="scientific">Microlunatus kandeliicorticis</name>
    <dbReference type="NCBI Taxonomy" id="1759536"/>
    <lineage>
        <taxon>Bacteria</taxon>
        <taxon>Bacillati</taxon>
        <taxon>Actinomycetota</taxon>
        <taxon>Actinomycetes</taxon>
        <taxon>Propionibacteriales</taxon>
        <taxon>Propionibacteriaceae</taxon>
        <taxon>Microlunatus</taxon>
    </lineage>
</organism>
<dbReference type="InterPro" id="IPR037401">
    <property type="entry name" value="SnoaL-like"/>
</dbReference>
<sequence>MDDLEARIRRLEDRAAISETVINYGLAVDRKDWVAFARCFTDPVLTGYQDGEPTGSTRRSALVAMVAEALDGFGLTQHLSTNHVITVDPDDPDRATCTSAMYAQHELPGSPNGEFYLLRAIYTDFMRRTDEGWRIEGIDTENRWEQGNLTAVDEAIARTRAARG</sequence>
<accession>A0A7W3P526</accession>
<dbReference type="RefSeq" id="WP_182559065.1">
    <property type="nucleotide sequence ID" value="NZ_JACGWT010000002.1"/>
</dbReference>
<comment type="caution">
    <text evidence="2">The sequence shown here is derived from an EMBL/GenBank/DDBJ whole genome shotgun (WGS) entry which is preliminary data.</text>
</comment>
<dbReference type="EMBL" id="JACGWT010000002">
    <property type="protein sequence ID" value="MBA8793440.1"/>
    <property type="molecule type" value="Genomic_DNA"/>
</dbReference>
<name>A0A7W3P526_9ACTN</name>
<dbReference type="CDD" id="cd00531">
    <property type="entry name" value="NTF2_like"/>
    <property type="match status" value="1"/>
</dbReference>